<name>A0A2P0QIF3_9CHLO</name>
<geneLocation type="chloroplast" evidence="2"/>
<keyword evidence="2" id="KW-0150">Chloroplast</keyword>
<dbReference type="GeneID" id="36489798"/>
<proteinExistence type="predicted"/>
<gene>
    <name evidence="2" type="primary">orf111</name>
</gene>
<reference evidence="2" key="1">
    <citation type="submission" date="2017-03" db="EMBL/GenBank/DDBJ databases">
        <title>Chloroplast genome evolution in siphonous green algae.</title>
        <authorList>
            <person name="Cremen M.C."/>
            <person name="Marcelino V.R."/>
            <person name="Verbruggen H."/>
        </authorList>
    </citation>
    <scope>NUCLEOTIDE SEQUENCE</scope>
</reference>
<evidence type="ECO:0000256" key="1">
    <source>
        <dbReference type="SAM" id="MobiDB-lite"/>
    </source>
</evidence>
<protein>
    <submittedName>
        <fullName evidence="2">Uncharacterized protein</fullName>
    </submittedName>
</protein>
<dbReference type="AlphaFoldDB" id="A0A2P0QIF3"/>
<sequence length="111" mass="12417">MWPKASRPAGASTDYPWRSALLFRCIAPGTEFQVRSSTWNSVPGRKASLPQLSRKVKVGSALHLHLSPPEGERQRRPSSPSPYHYEVPSDPARRPEGKKEASLTDLLYHLV</sequence>
<evidence type="ECO:0000313" key="2">
    <source>
        <dbReference type="EMBL" id="ARO74513.1"/>
    </source>
</evidence>
<accession>A0A2P0QIF3</accession>
<keyword evidence="2" id="KW-0934">Plastid</keyword>
<dbReference type="RefSeq" id="YP_009472862.1">
    <property type="nucleotide sequence ID" value="NC_037367.1"/>
</dbReference>
<feature type="compositionally biased region" description="Basic and acidic residues" evidence="1">
    <location>
        <begin position="91"/>
        <end position="100"/>
    </location>
</feature>
<dbReference type="EMBL" id="KY819068">
    <property type="protein sequence ID" value="ARO74513.1"/>
    <property type="molecule type" value="Genomic_DNA"/>
</dbReference>
<feature type="region of interest" description="Disordered" evidence="1">
    <location>
        <begin position="63"/>
        <end position="100"/>
    </location>
</feature>
<organism evidence="2">
    <name type="scientific">Caulerpa manorensis</name>
    <dbReference type="NCBI Taxonomy" id="717648"/>
    <lineage>
        <taxon>Eukaryota</taxon>
        <taxon>Viridiplantae</taxon>
        <taxon>Chlorophyta</taxon>
        <taxon>core chlorophytes</taxon>
        <taxon>Ulvophyceae</taxon>
        <taxon>TCBD clade</taxon>
        <taxon>Bryopsidales</taxon>
        <taxon>Halimedineae</taxon>
        <taxon>Caulerpaceae</taxon>
        <taxon>Caulerpa</taxon>
    </lineage>
</organism>